<dbReference type="PANTHER" id="PTHR38009">
    <property type="entry name" value="CONSERVED HYPOTHETICAL PHAGE TAIL PROTEIN"/>
    <property type="match status" value="1"/>
</dbReference>
<name>A0A4R1YY19_9RHOB</name>
<dbReference type="InterPro" id="IPR011747">
    <property type="entry name" value="CHP02241"/>
</dbReference>
<evidence type="ECO:0000313" key="1">
    <source>
        <dbReference type="EMBL" id="TCM86129.1"/>
    </source>
</evidence>
<accession>A0A4R1YY19</accession>
<dbReference type="AlphaFoldDB" id="A0A4R1YY19"/>
<dbReference type="OrthoDB" id="9790161at2"/>
<proteinExistence type="predicted"/>
<reference evidence="1 2" key="1">
    <citation type="submission" date="2019-03" db="EMBL/GenBank/DDBJ databases">
        <title>Genomic Encyclopedia of Type Strains, Phase IV (KMG-IV): sequencing the most valuable type-strain genomes for metagenomic binning, comparative biology and taxonomic classification.</title>
        <authorList>
            <person name="Goeker M."/>
        </authorList>
    </citation>
    <scope>NUCLEOTIDE SEQUENCE [LARGE SCALE GENOMIC DNA]</scope>
    <source>
        <strain evidence="1 2">DSM 21153</strain>
    </source>
</reference>
<comment type="caution">
    <text evidence="1">The sequence shown here is derived from an EMBL/GenBank/DDBJ whole genome shotgun (WGS) entry which is preliminary data.</text>
</comment>
<keyword evidence="2" id="KW-1185">Reference proteome</keyword>
<protein>
    <submittedName>
        <fullName evidence="1">Phage tail-like protein</fullName>
    </submittedName>
</protein>
<sequence length="146" mass="16252">MADQTPWPLPKFHFKVEWEGSELAFQEVSGLDMETTAIEYRAGNDQSFSVQKMPGLKKFSNITMKKGMFRGDNALFDWFTTNVGSAAERKGLTISLLNEEHNAVFVWTVERAFPVKVAGTDLKAEGNEVAVETIEIAHEGVTLKPA</sequence>
<dbReference type="GO" id="GO:0005198">
    <property type="term" value="F:structural molecule activity"/>
    <property type="evidence" value="ECO:0007669"/>
    <property type="project" value="InterPro"/>
</dbReference>
<dbReference type="PANTHER" id="PTHR38009:SF1">
    <property type="entry name" value="CONSERVED HYPOTHETICAL PHAGE TAIL PROTEIN"/>
    <property type="match status" value="1"/>
</dbReference>
<dbReference type="NCBIfam" id="TIGR02241">
    <property type="entry name" value="conserved hypothetical phage tail region protein"/>
    <property type="match status" value="1"/>
</dbReference>
<gene>
    <name evidence="1" type="ORF">EV216_10594</name>
</gene>
<dbReference type="Pfam" id="PF06841">
    <property type="entry name" value="Phage_T4_gp19"/>
    <property type="match status" value="1"/>
</dbReference>
<dbReference type="EMBL" id="SLVM01000005">
    <property type="protein sequence ID" value="TCM86129.1"/>
    <property type="molecule type" value="Genomic_DNA"/>
</dbReference>
<organism evidence="1 2">
    <name type="scientific">Rhodovulum steppense</name>
    <dbReference type="NCBI Taxonomy" id="540251"/>
    <lineage>
        <taxon>Bacteria</taxon>
        <taxon>Pseudomonadati</taxon>
        <taxon>Pseudomonadota</taxon>
        <taxon>Alphaproteobacteria</taxon>
        <taxon>Rhodobacterales</taxon>
        <taxon>Paracoccaceae</taxon>
        <taxon>Rhodovulum</taxon>
    </lineage>
</organism>
<dbReference type="InterPro" id="IPR010667">
    <property type="entry name" value="Phage_T4_Gp19"/>
</dbReference>
<dbReference type="Proteomes" id="UP000295277">
    <property type="component" value="Unassembled WGS sequence"/>
</dbReference>
<evidence type="ECO:0000313" key="2">
    <source>
        <dbReference type="Proteomes" id="UP000295277"/>
    </source>
</evidence>
<dbReference type="RefSeq" id="WP_132693926.1">
    <property type="nucleotide sequence ID" value="NZ_SLVM01000005.1"/>
</dbReference>